<keyword evidence="10" id="KW-0378">Hydrolase</keyword>
<evidence type="ECO:0000256" key="3">
    <source>
        <dbReference type="ARBA" id="ARBA00022741"/>
    </source>
</evidence>
<dbReference type="GO" id="GO:0015421">
    <property type="term" value="F:ABC-type oligopeptide transporter activity"/>
    <property type="evidence" value="ECO:0007669"/>
    <property type="project" value="TreeGrafter"/>
</dbReference>
<dbReference type="PROSITE" id="PS50929">
    <property type="entry name" value="ABC_TM1F"/>
    <property type="match status" value="1"/>
</dbReference>
<dbReference type="PROSITE" id="PS50893">
    <property type="entry name" value="ABC_TRANSPORTER_2"/>
    <property type="match status" value="1"/>
</dbReference>
<keyword evidence="6 7" id="KW-0472">Membrane</keyword>
<dbReference type="EMBL" id="OFSM01000004">
    <property type="protein sequence ID" value="SOY28345.1"/>
    <property type="molecule type" value="Genomic_DNA"/>
</dbReference>
<keyword evidence="5 7" id="KW-1133">Transmembrane helix</keyword>
<keyword evidence="2 7" id="KW-0812">Transmembrane</keyword>
<dbReference type="InterPro" id="IPR003439">
    <property type="entry name" value="ABC_transporter-like_ATP-bd"/>
</dbReference>
<evidence type="ECO:0000313" key="11">
    <source>
        <dbReference type="Proteomes" id="UP000236311"/>
    </source>
</evidence>
<feature type="domain" description="ABC transmembrane type-1" evidence="9">
    <location>
        <begin position="23"/>
        <end position="297"/>
    </location>
</feature>
<organism evidence="10 11">
    <name type="scientific">Acetatifactor muris</name>
    <dbReference type="NCBI Taxonomy" id="879566"/>
    <lineage>
        <taxon>Bacteria</taxon>
        <taxon>Bacillati</taxon>
        <taxon>Bacillota</taxon>
        <taxon>Clostridia</taxon>
        <taxon>Lachnospirales</taxon>
        <taxon>Lachnospiraceae</taxon>
        <taxon>Acetatifactor</taxon>
    </lineage>
</organism>
<dbReference type="InterPro" id="IPR039421">
    <property type="entry name" value="Type_1_exporter"/>
</dbReference>
<evidence type="ECO:0000256" key="5">
    <source>
        <dbReference type="ARBA" id="ARBA00022989"/>
    </source>
</evidence>
<feature type="transmembrane region" description="Helical" evidence="7">
    <location>
        <begin position="154"/>
        <end position="172"/>
    </location>
</feature>
<evidence type="ECO:0000256" key="7">
    <source>
        <dbReference type="SAM" id="Phobius"/>
    </source>
</evidence>
<dbReference type="GO" id="GO:0005886">
    <property type="term" value="C:plasma membrane"/>
    <property type="evidence" value="ECO:0007669"/>
    <property type="project" value="UniProtKB-SubCell"/>
</dbReference>
<dbReference type="GO" id="GO:0005524">
    <property type="term" value="F:ATP binding"/>
    <property type="evidence" value="ECO:0007669"/>
    <property type="project" value="UniProtKB-KW"/>
</dbReference>
<dbReference type="PANTHER" id="PTHR43394">
    <property type="entry name" value="ATP-DEPENDENT PERMEASE MDL1, MITOCHONDRIAL"/>
    <property type="match status" value="1"/>
</dbReference>
<dbReference type="InterPro" id="IPR027417">
    <property type="entry name" value="P-loop_NTPase"/>
</dbReference>
<evidence type="ECO:0000256" key="1">
    <source>
        <dbReference type="ARBA" id="ARBA00004651"/>
    </source>
</evidence>
<comment type="subcellular location">
    <subcellularLocation>
        <location evidence="1">Cell membrane</location>
        <topology evidence="1">Multi-pass membrane protein</topology>
    </subcellularLocation>
</comment>
<gene>
    <name evidence="10" type="primary">bmrA</name>
    <name evidence="10" type="ORF">AMURIS_01052</name>
</gene>
<dbReference type="Pfam" id="PF00005">
    <property type="entry name" value="ABC_tran"/>
    <property type="match status" value="1"/>
</dbReference>
<dbReference type="AlphaFoldDB" id="A0A2K4ZD04"/>
<dbReference type="InterPro" id="IPR003593">
    <property type="entry name" value="AAA+_ATPase"/>
</dbReference>
<dbReference type="SMART" id="SM00382">
    <property type="entry name" value="AAA"/>
    <property type="match status" value="1"/>
</dbReference>
<feature type="transmembrane region" description="Helical" evidence="7">
    <location>
        <begin position="126"/>
        <end position="148"/>
    </location>
</feature>
<dbReference type="InterPro" id="IPR036640">
    <property type="entry name" value="ABC1_TM_sf"/>
</dbReference>
<evidence type="ECO:0000259" key="8">
    <source>
        <dbReference type="PROSITE" id="PS50893"/>
    </source>
</evidence>
<accession>A0A2K4ZD04</accession>
<keyword evidence="3" id="KW-0547">Nucleotide-binding</keyword>
<evidence type="ECO:0000256" key="6">
    <source>
        <dbReference type="ARBA" id="ARBA00023136"/>
    </source>
</evidence>
<dbReference type="SUPFAM" id="SSF90123">
    <property type="entry name" value="ABC transporter transmembrane region"/>
    <property type="match status" value="1"/>
</dbReference>
<dbReference type="SUPFAM" id="SSF52540">
    <property type="entry name" value="P-loop containing nucleoside triphosphate hydrolases"/>
    <property type="match status" value="1"/>
</dbReference>
<feature type="transmembrane region" description="Helical" evidence="7">
    <location>
        <begin position="240"/>
        <end position="262"/>
    </location>
</feature>
<dbReference type="OrthoDB" id="1699242at2"/>
<feature type="domain" description="ABC transporter" evidence="8">
    <location>
        <begin position="326"/>
        <end position="528"/>
    </location>
</feature>
<sequence>MINKWKWIGRLKKAIIFRVTNYILVGLMGMFIAFFFSDLTDKFLNGNYQHIELIFFQIVAVLLITCFVIPVLQYKEANLMEKQGGEADVAFFREFLDQKNYSISEKDYGMYMNILWGDFPTYRMNLIFIVSYFTAGTITVLASVGIIACYHIGFALMAIVISITVLLLPLLFQKKLERRNDEKLSQKDVVVENMKNIFANVEYIRLEKQKSMVRSILRPVQDRYAGAIISYEKLKSVLTYLVNAVLLCIEILVYGAGCYMISLGNINIAVFVKVVLMISVTKNGVSWLMEGVQSIHDIKNSQKRIETVLLKNEEAKGEALSSLHKIILKNVCFEYEGSNTRIEYPDLVLEEKNVYHLVGINGAGKSTLLKILAKYYYNYEGSILVNGEQKLKDIDERSWYGFLAFIPQKPLLFHMSVRDNILLGNREADRDLYEKLLDDFRIKELEDKTVGFGGEGISGGEAQSISLVRALLRKPQMILADEPYNTLDVSRKEMLNKYIDMMDSTTFIIVSHQVFLTEREIHTVEVCVE</sequence>
<evidence type="ECO:0000256" key="2">
    <source>
        <dbReference type="ARBA" id="ARBA00022692"/>
    </source>
</evidence>
<evidence type="ECO:0000256" key="4">
    <source>
        <dbReference type="ARBA" id="ARBA00022840"/>
    </source>
</evidence>
<feature type="transmembrane region" description="Helical" evidence="7">
    <location>
        <begin position="48"/>
        <end position="72"/>
    </location>
</feature>
<reference evidence="10 11" key="1">
    <citation type="submission" date="2018-01" db="EMBL/GenBank/DDBJ databases">
        <authorList>
            <person name="Gaut B.S."/>
            <person name="Morton B.R."/>
            <person name="Clegg M.T."/>
            <person name="Duvall M.R."/>
        </authorList>
    </citation>
    <scope>NUCLEOTIDE SEQUENCE [LARGE SCALE GENOMIC DNA]</scope>
    <source>
        <strain evidence="10">GP69</strain>
    </source>
</reference>
<evidence type="ECO:0000259" key="9">
    <source>
        <dbReference type="PROSITE" id="PS50929"/>
    </source>
</evidence>
<dbReference type="Proteomes" id="UP000236311">
    <property type="component" value="Unassembled WGS sequence"/>
</dbReference>
<protein>
    <submittedName>
        <fullName evidence="10">Multidrug resistance ABC transporter ATP-binding/permease protein BmrA</fullName>
        <ecNumber evidence="10">3.6.3.-</ecNumber>
    </submittedName>
</protein>
<feature type="transmembrane region" description="Helical" evidence="7">
    <location>
        <begin position="15"/>
        <end position="36"/>
    </location>
</feature>
<dbReference type="RefSeq" id="WP_103238435.1">
    <property type="nucleotide sequence ID" value="NZ_JANJZD010000004.1"/>
</dbReference>
<dbReference type="Gene3D" id="1.20.1560.10">
    <property type="entry name" value="ABC transporter type 1, transmembrane domain"/>
    <property type="match status" value="1"/>
</dbReference>
<keyword evidence="11" id="KW-1185">Reference proteome</keyword>
<dbReference type="GO" id="GO:0016887">
    <property type="term" value="F:ATP hydrolysis activity"/>
    <property type="evidence" value="ECO:0007669"/>
    <property type="project" value="InterPro"/>
</dbReference>
<keyword evidence="4 10" id="KW-0067">ATP-binding</keyword>
<dbReference type="InterPro" id="IPR011527">
    <property type="entry name" value="ABC1_TM_dom"/>
</dbReference>
<proteinExistence type="predicted"/>
<evidence type="ECO:0000313" key="10">
    <source>
        <dbReference type="EMBL" id="SOY28345.1"/>
    </source>
</evidence>
<dbReference type="PANTHER" id="PTHR43394:SF1">
    <property type="entry name" value="ATP-BINDING CASSETTE SUB-FAMILY B MEMBER 10, MITOCHONDRIAL"/>
    <property type="match status" value="1"/>
</dbReference>
<name>A0A2K4ZD04_9FIRM</name>
<dbReference type="Gene3D" id="3.40.50.300">
    <property type="entry name" value="P-loop containing nucleotide triphosphate hydrolases"/>
    <property type="match status" value="1"/>
</dbReference>
<dbReference type="EC" id="3.6.3.-" evidence="10"/>